<keyword evidence="10" id="KW-0486">Methionine biosynthesis</keyword>
<evidence type="ECO:0000256" key="4">
    <source>
        <dbReference type="ARBA" id="ARBA00022603"/>
    </source>
</evidence>
<evidence type="ECO:0000256" key="15">
    <source>
        <dbReference type="ARBA" id="ARBA00052360"/>
    </source>
</evidence>
<dbReference type="FunFam" id="3.30.950.10:FF:000005">
    <property type="entry name" value="Uroporphyrin-III c-methyltransferase, putative"/>
    <property type="match status" value="1"/>
</dbReference>
<keyword evidence="5" id="KW-0028">Amino-acid biosynthesis</keyword>
<keyword evidence="6 17" id="KW-0808">Transferase</keyword>
<sequence>MPGIPPSAVTATPTGLLTSTTVAGQVHLLIGGNPVAAARAQKSLDAGATVKVVTPAAGGAVHYALQRRIEEGAVEFVRRGFEDGDLTTLGRADVGGVVELVWVTEGAGELVERIAKLCRRLRIPVNVLDSPALSTFALLSTHSDGPLHIGVTTSGNGCKLASRIRREIAASLPPQLGEACTRIGKLRRRLIAEADGFLDGGEDEAAERAADFNALVTEKDEKTRRIRWLSQICEYWPLEKICGFEEAQLEEQEVAMPLMEQEKAGSILLVGSGPGHPDLLTVASKRALETADLVLADKLVPAAVLELIPRRTNVFIAKKFPGNADAAQEELLATGLAALKAGATVVRLKQGDPYIYGRGGEEFVFFAKHGYEPTVLPGVTSALSAPLFSQIPATHRGVADQVLLCTGTGRKGAPPNPPEWVPTRTTVFLMALHRIDALVQELKGKGWPVDTPCAVVERASCRDQRVVRTTLAVVGRALEELGSRPPGLLVVGKACGVLKSQQGPERGWVVEEGFGGF</sequence>
<dbReference type="Proteomes" id="UP000326924">
    <property type="component" value="Unassembled WGS sequence"/>
</dbReference>
<organism evidence="20 21">
    <name type="scientific">Sphaerosporella brunnea</name>
    <dbReference type="NCBI Taxonomy" id="1250544"/>
    <lineage>
        <taxon>Eukaryota</taxon>
        <taxon>Fungi</taxon>
        <taxon>Dikarya</taxon>
        <taxon>Ascomycota</taxon>
        <taxon>Pezizomycotina</taxon>
        <taxon>Pezizomycetes</taxon>
        <taxon>Pezizales</taxon>
        <taxon>Pyronemataceae</taxon>
        <taxon>Sphaerosporella</taxon>
    </lineage>
</organism>
<keyword evidence="4 17" id="KW-0489">Methyltransferase</keyword>
<dbReference type="InterPro" id="IPR003043">
    <property type="entry name" value="Uropor_MeTrfase_CS"/>
</dbReference>
<evidence type="ECO:0000256" key="13">
    <source>
        <dbReference type="ARBA" id="ARBA00023268"/>
    </source>
</evidence>
<dbReference type="Pfam" id="PF00590">
    <property type="entry name" value="TP_methylase"/>
    <property type="match status" value="1"/>
</dbReference>
<dbReference type="InterPro" id="IPR036291">
    <property type="entry name" value="NAD(P)-bd_dom_sf"/>
</dbReference>
<evidence type="ECO:0000256" key="7">
    <source>
        <dbReference type="ARBA" id="ARBA00022691"/>
    </source>
</evidence>
<dbReference type="AlphaFoldDB" id="A0A5J5FBE6"/>
<dbReference type="PROSITE" id="PS00840">
    <property type="entry name" value="SUMT_2"/>
    <property type="match status" value="1"/>
</dbReference>
<dbReference type="NCBIfam" id="TIGR01470">
    <property type="entry name" value="cysG_Nterm"/>
    <property type="match status" value="1"/>
</dbReference>
<dbReference type="SUPFAM" id="SSF75615">
    <property type="entry name" value="Siroheme synthase middle domains-like"/>
    <property type="match status" value="1"/>
</dbReference>
<evidence type="ECO:0000313" key="20">
    <source>
        <dbReference type="EMBL" id="KAA8914665.1"/>
    </source>
</evidence>
<dbReference type="InterPro" id="IPR000878">
    <property type="entry name" value="4pyrrol_Mease"/>
</dbReference>
<dbReference type="GO" id="GO:0000103">
    <property type="term" value="P:sulfate assimilation"/>
    <property type="evidence" value="ECO:0007669"/>
    <property type="project" value="InterPro"/>
</dbReference>
<dbReference type="NCBIfam" id="TIGR01469">
    <property type="entry name" value="cobA_cysG_Cterm"/>
    <property type="match status" value="1"/>
</dbReference>
<comment type="pathway">
    <text evidence="1">Porphyrin-containing compound metabolism; siroheme biosynthesis; sirohydrochlorin from precorrin-2: step 1/1.</text>
</comment>
<dbReference type="UniPathway" id="UPA00262">
    <property type="reaction ID" value="UER00222"/>
</dbReference>
<keyword evidence="8" id="KW-0560">Oxidoreductase</keyword>
<dbReference type="Gene3D" id="3.40.50.720">
    <property type="entry name" value="NAD(P)-binding Rossmann-like Domain"/>
    <property type="match status" value="1"/>
</dbReference>
<dbReference type="GO" id="GO:0009086">
    <property type="term" value="P:methionine biosynthetic process"/>
    <property type="evidence" value="ECO:0007669"/>
    <property type="project" value="UniProtKB-KW"/>
</dbReference>
<keyword evidence="21" id="KW-1185">Reference proteome</keyword>
<evidence type="ECO:0000256" key="14">
    <source>
        <dbReference type="ARBA" id="ARBA00047561"/>
    </source>
</evidence>
<evidence type="ECO:0000256" key="16">
    <source>
        <dbReference type="ARBA" id="ARBA00055636"/>
    </source>
</evidence>
<evidence type="ECO:0000256" key="9">
    <source>
        <dbReference type="ARBA" id="ARBA00023027"/>
    </source>
</evidence>
<dbReference type="FunCoup" id="A0A5J5FBE6">
    <property type="interactions" value="439"/>
</dbReference>
<evidence type="ECO:0000256" key="5">
    <source>
        <dbReference type="ARBA" id="ARBA00022605"/>
    </source>
</evidence>
<dbReference type="PANTHER" id="PTHR45790">
    <property type="entry name" value="SIROHEME SYNTHASE-RELATED"/>
    <property type="match status" value="1"/>
</dbReference>
<dbReference type="CDD" id="cd11642">
    <property type="entry name" value="SUMT"/>
    <property type="match status" value="1"/>
</dbReference>
<dbReference type="SUPFAM" id="SSF53790">
    <property type="entry name" value="Tetrapyrrole methylase"/>
    <property type="match status" value="1"/>
</dbReference>
<evidence type="ECO:0000256" key="17">
    <source>
        <dbReference type="RuleBase" id="RU003960"/>
    </source>
</evidence>
<evidence type="ECO:0000256" key="12">
    <source>
        <dbReference type="ARBA" id="ARBA00023244"/>
    </source>
</evidence>
<dbReference type="InterPro" id="IPR012066">
    <property type="entry name" value="Met1_fungi"/>
</dbReference>
<dbReference type="InterPro" id="IPR035996">
    <property type="entry name" value="4pyrrol_Methylase_sf"/>
</dbReference>
<evidence type="ECO:0000256" key="2">
    <source>
        <dbReference type="ARBA" id="ARBA00005879"/>
    </source>
</evidence>
<dbReference type="InterPro" id="IPR050161">
    <property type="entry name" value="Siro_Cobalamin_biosynth"/>
</dbReference>
<dbReference type="PANTHER" id="PTHR45790:SF6">
    <property type="entry name" value="UROPORPHYRINOGEN-III C-METHYLTRANSFERASE"/>
    <property type="match status" value="1"/>
</dbReference>
<dbReference type="FunFam" id="3.40.1010.10:FF:000006">
    <property type="entry name" value="Siroheme synthase, putative"/>
    <property type="match status" value="1"/>
</dbReference>
<keyword evidence="12" id="KW-0627">Porphyrin biosynthesis</keyword>
<dbReference type="InterPro" id="IPR028281">
    <property type="entry name" value="Sirohaem_synthase_central"/>
</dbReference>
<evidence type="ECO:0000313" key="21">
    <source>
        <dbReference type="Proteomes" id="UP000326924"/>
    </source>
</evidence>
<proteinExistence type="inferred from homology"/>
<evidence type="ECO:0000259" key="19">
    <source>
        <dbReference type="Pfam" id="PF14824"/>
    </source>
</evidence>
<dbReference type="PIRSF" id="PIRSF036555">
    <property type="entry name" value="SUMT_yeast"/>
    <property type="match status" value="1"/>
</dbReference>
<dbReference type="OrthoDB" id="508204at2759"/>
<evidence type="ECO:0000256" key="11">
    <source>
        <dbReference type="ARBA" id="ARBA00023239"/>
    </source>
</evidence>
<comment type="catalytic activity">
    <reaction evidence="15">
        <text>uroporphyrinogen III + 2 S-adenosyl-L-methionine = precorrin-2 + 2 S-adenosyl-L-homocysteine + H(+)</text>
        <dbReference type="Rhea" id="RHEA:32459"/>
        <dbReference type="ChEBI" id="CHEBI:15378"/>
        <dbReference type="ChEBI" id="CHEBI:57308"/>
        <dbReference type="ChEBI" id="CHEBI:57856"/>
        <dbReference type="ChEBI" id="CHEBI:58827"/>
        <dbReference type="ChEBI" id="CHEBI:59789"/>
        <dbReference type="EC" id="2.1.1.107"/>
    </reaction>
</comment>
<dbReference type="SUPFAM" id="SSF51735">
    <property type="entry name" value="NAD(P)-binding Rossmann-fold domains"/>
    <property type="match status" value="1"/>
</dbReference>
<keyword evidence="13" id="KW-0511">Multifunctional enzyme</keyword>
<dbReference type="GO" id="GO:0032259">
    <property type="term" value="P:methylation"/>
    <property type="evidence" value="ECO:0007669"/>
    <property type="project" value="UniProtKB-KW"/>
</dbReference>
<dbReference type="InterPro" id="IPR006367">
    <property type="entry name" value="Sirohaem_synthase_N"/>
</dbReference>
<evidence type="ECO:0000256" key="3">
    <source>
        <dbReference type="ARBA" id="ARBA00022573"/>
    </source>
</evidence>
<evidence type="ECO:0000256" key="8">
    <source>
        <dbReference type="ARBA" id="ARBA00023002"/>
    </source>
</evidence>
<dbReference type="Gene3D" id="3.40.1010.10">
    <property type="entry name" value="Cobalt-precorrin-4 Transmethylase, Domain 1"/>
    <property type="match status" value="1"/>
</dbReference>
<dbReference type="Pfam" id="PF13241">
    <property type="entry name" value="NAD_binding_7"/>
    <property type="match status" value="1"/>
</dbReference>
<evidence type="ECO:0000259" key="18">
    <source>
        <dbReference type="Pfam" id="PF00590"/>
    </source>
</evidence>
<dbReference type="Pfam" id="PF14824">
    <property type="entry name" value="Sirohm_synth_M"/>
    <property type="match status" value="1"/>
</dbReference>
<evidence type="ECO:0000256" key="6">
    <source>
        <dbReference type="ARBA" id="ARBA00022679"/>
    </source>
</evidence>
<dbReference type="InterPro" id="IPR014776">
    <property type="entry name" value="4pyrrole_Mease_sub2"/>
</dbReference>
<dbReference type="InterPro" id="IPR014777">
    <property type="entry name" value="4pyrrole_Mease_sub1"/>
</dbReference>
<feature type="domain" description="Tetrapyrrole methylase" evidence="18">
    <location>
        <begin position="267"/>
        <end position="472"/>
    </location>
</feature>
<dbReference type="EMBL" id="VXIS01000004">
    <property type="protein sequence ID" value="KAA8914665.1"/>
    <property type="molecule type" value="Genomic_DNA"/>
</dbReference>
<keyword evidence="11" id="KW-0456">Lyase</keyword>
<comment type="function">
    <text evidence="16">Siroheme synthase involved in methionine biosynthesis.</text>
</comment>
<name>A0A5J5FBE6_9PEZI</name>
<feature type="domain" description="Siroheme synthase central" evidence="19">
    <location>
        <begin position="144"/>
        <end position="170"/>
    </location>
</feature>
<comment type="caution">
    <text evidence="20">The sequence shown here is derived from an EMBL/GenBank/DDBJ whole genome shotgun (WGS) entry which is preliminary data.</text>
</comment>
<keyword evidence="3" id="KW-0169">Cobalamin biosynthesis</keyword>
<dbReference type="GO" id="GO:0004851">
    <property type="term" value="F:uroporphyrin-III C-methyltransferase activity"/>
    <property type="evidence" value="ECO:0007669"/>
    <property type="project" value="UniProtKB-EC"/>
</dbReference>
<evidence type="ECO:0000256" key="10">
    <source>
        <dbReference type="ARBA" id="ARBA00023167"/>
    </source>
</evidence>
<keyword evidence="7" id="KW-0949">S-adenosyl-L-methionine</keyword>
<dbReference type="GO" id="GO:0019354">
    <property type="term" value="P:siroheme biosynthetic process"/>
    <property type="evidence" value="ECO:0007669"/>
    <property type="project" value="UniProtKB-UniPathway"/>
</dbReference>
<evidence type="ECO:0000256" key="1">
    <source>
        <dbReference type="ARBA" id="ARBA00005010"/>
    </source>
</evidence>
<dbReference type="InterPro" id="IPR006366">
    <property type="entry name" value="CobA/CysG_C"/>
</dbReference>
<gene>
    <name evidence="20" type="ORF">FN846DRAFT_771036</name>
</gene>
<comment type="similarity">
    <text evidence="2 17">Belongs to the precorrin methyltransferase family.</text>
</comment>
<reference evidence="20 21" key="1">
    <citation type="submission" date="2019-09" db="EMBL/GenBank/DDBJ databases">
        <title>Draft genome of the ectomycorrhizal ascomycete Sphaerosporella brunnea.</title>
        <authorList>
            <consortium name="DOE Joint Genome Institute"/>
            <person name="Benucci G.M."/>
            <person name="Marozzi G."/>
            <person name="Antonielli L."/>
            <person name="Sanchez S."/>
            <person name="Marco P."/>
            <person name="Wang X."/>
            <person name="Falini L.B."/>
            <person name="Barry K."/>
            <person name="Haridas S."/>
            <person name="Lipzen A."/>
            <person name="Labutti K."/>
            <person name="Grigoriev I.V."/>
            <person name="Murat C."/>
            <person name="Martin F."/>
            <person name="Albertini E."/>
            <person name="Donnini D."/>
            <person name="Bonito G."/>
        </authorList>
    </citation>
    <scope>NUCLEOTIDE SEQUENCE [LARGE SCALE GENOMIC DNA]</scope>
    <source>
        <strain evidence="20 21">Sb_GMNB300</strain>
    </source>
</reference>
<dbReference type="InParanoid" id="A0A5J5FBE6"/>
<dbReference type="GO" id="GO:0043115">
    <property type="term" value="F:precorrin-2 dehydrogenase activity"/>
    <property type="evidence" value="ECO:0007669"/>
    <property type="project" value="UniProtKB-EC"/>
</dbReference>
<dbReference type="GO" id="GO:0016829">
    <property type="term" value="F:lyase activity"/>
    <property type="evidence" value="ECO:0007669"/>
    <property type="project" value="UniProtKB-KW"/>
</dbReference>
<comment type="catalytic activity">
    <reaction evidence="14">
        <text>precorrin-2 + NAD(+) = sirohydrochlorin + NADH + 2 H(+)</text>
        <dbReference type="Rhea" id="RHEA:15613"/>
        <dbReference type="ChEBI" id="CHEBI:15378"/>
        <dbReference type="ChEBI" id="CHEBI:57540"/>
        <dbReference type="ChEBI" id="CHEBI:57945"/>
        <dbReference type="ChEBI" id="CHEBI:58351"/>
        <dbReference type="ChEBI" id="CHEBI:58827"/>
        <dbReference type="EC" id="1.3.1.76"/>
    </reaction>
</comment>
<keyword evidence="9" id="KW-0520">NAD</keyword>
<accession>A0A5J5FBE6</accession>
<dbReference type="Gene3D" id="3.30.950.10">
    <property type="entry name" value="Methyltransferase, Cobalt-precorrin-4 Transmethylase, Domain 2"/>
    <property type="match status" value="1"/>
</dbReference>
<protein>
    <submittedName>
        <fullName evidence="20">Putative siroheme synthase</fullName>
    </submittedName>
</protein>